<name>A0A5J5KWN8_9MICC</name>
<dbReference type="InterPro" id="IPR018193">
    <property type="entry name" value="Glyc_kinase_flavodox-like_fold"/>
</dbReference>
<dbReference type="InterPro" id="IPR018197">
    <property type="entry name" value="Glycerate_kinase_RE-like"/>
</dbReference>
<dbReference type="Gene3D" id="3.40.50.10350">
    <property type="entry name" value="Glycerate kinase, domain 1"/>
    <property type="match status" value="1"/>
</dbReference>
<dbReference type="Gene3D" id="3.90.1510.10">
    <property type="entry name" value="Glycerate kinase, domain 2"/>
    <property type="match status" value="1"/>
</dbReference>
<dbReference type="AlphaFoldDB" id="A0A5J5KWN8"/>
<evidence type="ECO:0000256" key="4">
    <source>
        <dbReference type="PIRNR" id="PIRNR006078"/>
    </source>
</evidence>
<evidence type="ECO:0000313" key="6">
    <source>
        <dbReference type="Proteomes" id="UP000325957"/>
    </source>
</evidence>
<dbReference type="InterPro" id="IPR036129">
    <property type="entry name" value="Glycerate_kinase_sf"/>
</dbReference>
<dbReference type="SUPFAM" id="SSF110738">
    <property type="entry name" value="Glycerate kinase I"/>
    <property type="match status" value="1"/>
</dbReference>
<dbReference type="Proteomes" id="UP000325957">
    <property type="component" value="Unassembled WGS sequence"/>
</dbReference>
<dbReference type="Pfam" id="PF02595">
    <property type="entry name" value="Gly_kinase"/>
    <property type="match status" value="1"/>
</dbReference>
<evidence type="ECO:0000256" key="2">
    <source>
        <dbReference type="ARBA" id="ARBA00022679"/>
    </source>
</evidence>
<dbReference type="NCBIfam" id="TIGR00045">
    <property type="entry name" value="glycerate kinase"/>
    <property type="match status" value="1"/>
</dbReference>
<gene>
    <name evidence="5" type="ORF">FCK90_08915</name>
</gene>
<keyword evidence="2 4" id="KW-0808">Transferase</keyword>
<evidence type="ECO:0000256" key="3">
    <source>
        <dbReference type="ARBA" id="ARBA00022777"/>
    </source>
</evidence>
<organism evidence="5 6">
    <name type="scientific">Kocuria coralli</name>
    <dbReference type="NCBI Taxonomy" id="1461025"/>
    <lineage>
        <taxon>Bacteria</taxon>
        <taxon>Bacillati</taxon>
        <taxon>Actinomycetota</taxon>
        <taxon>Actinomycetes</taxon>
        <taxon>Micrococcales</taxon>
        <taxon>Micrococcaceae</taxon>
        <taxon>Kocuria</taxon>
    </lineage>
</organism>
<accession>A0A5J5KWN8</accession>
<dbReference type="OrthoDB" id="9774290at2"/>
<dbReference type="PANTHER" id="PTHR21599">
    <property type="entry name" value="GLYCERATE KINASE"/>
    <property type="match status" value="1"/>
</dbReference>
<comment type="caution">
    <text evidence="5">The sequence shown here is derived from an EMBL/GenBank/DDBJ whole genome shotgun (WGS) entry which is preliminary data.</text>
</comment>
<keyword evidence="3 4" id="KW-0418">Kinase</keyword>
<protein>
    <submittedName>
        <fullName evidence="5">Glycerate kinase</fullName>
    </submittedName>
</protein>
<reference evidence="5 6" key="1">
    <citation type="submission" date="2019-05" db="EMBL/GenBank/DDBJ databases">
        <title>Kocuria coralli sp. nov., a novel actinobacterium isolated from coral reef seawater.</title>
        <authorList>
            <person name="Li J."/>
        </authorList>
    </citation>
    <scope>NUCLEOTIDE SEQUENCE [LARGE SCALE GENOMIC DNA]</scope>
    <source>
        <strain evidence="5 6">SCSIO 13007</strain>
    </source>
</reference>
<proteinExistence type="inferred from homology"/>
<dbReference type="PANTHER" id="PTHR21599:SF0">
    <property type="entry name" value="GLYCERATE KINASE"/>
    <property type="match status" value="1"/>
</dbReference>
<comment type="similarity">
    <text evidence="1 4">Belongs to the glycerate kinase type-1 family.</text>
</comment>
<dbReference type="InterPro" id="IPR004381">
    <property type="entry name" value="Glycerate_kinase"/>
</dbReference>
<dbReference type="EMBL" id="SZWF01000010">
    <property type="protein sequence ID" value="KAA9394103.1"/>
    <property type="molecule type" value="Genomic_DNA"/>
</dbReference>
<evidence type="ECO:0000313" key="5">
    <source>
        <dbReference type="EMBL" id="KAA9394103.1"/>
    </source>
</evidence>
<dbReference type="GO" id="GO:0031388">
    <property type="term" value="P:organic acid phosphorylation"/>
    <property type="evidence" value="ECO:0007669"/>
    <property type="project" value="UniProtKB-UniRule"/>
</dbReference>
<keyword evidence="6" id="KW-1185">Reference proteome</keyword>
<dbReference type="PIRSF" id="PIRSF006078">
    <property type="entry name" value="GlxK"/>
    <property type="match status" value="1"/>
</dbReference>
<dbReference type="GO" id="GO:0008887">
    <property type="term" value="F:glycerate kinase activity"/>
    <property type="evidence" value="ECO:0007669"/>
    <property type="project" value="UniProtKB-UniRule"/>
</dbReference>
<sequence length="394" mass="40761">MLIASDKFKGSATSQAIAQALARGLSSTRAGIATAAVADGGDGSLEVCESLGFRRVHHEVEGPDGAPVRAAFAVDDAGGRAFIEVAQACGLALLDPSALGSPGYDAARASSFGLGQLIWAALDQGAVRVIVGLGGSATSDAGVGAARALGARFLDADGLELEVPQAGMERISRVDLSGLDPRIAATEFVLAADVTNPLNGPEGAVRVYGPQKGLRQEQLEAHDALLRHCSELVESELADTGWAGAGHGLRTGAIAGRPGAGAAGGLGFFGMAILRAGYRSGVDLLMEMGDLRHQMARADVVITGEGRIDSQTMTGKAAAGVARMARELGKPVVAVCGRNDLEEHQVRQLGFERVFAMTEVEPDVSRCITEPFPILERIGAGIGQYLLERQDRLT</sequence>
<evidence type="ECO:0000256" key="1">
    <source>
        <dbReference type="ARBA" id="ARBA00006284"/>
    </source>
</evidence>